<dbReference type="RefSeq" id="WP_089007658.1">
    <property type="nucleotide sequence ID" value="NZ_LT607411.1"/>
</dbReference>
<protein>
    <submittedName>
        <fullName evidence="1">Uncharacterized protein</fullName>
    </submittedName>
</protein>
<accession>A0A1C4YBL1</accession>
<evidence type="ECO:0000313" key="1">
    <source>
        <dbReference type="EMBL" id="SCF18117.1"/>
    </source>
</evidence>
<name>A0A1C4YBL1_MICVI</name>
<dbReference type="AlphaFoldDB" id="A0A1C4YBL1"/>
<gene>
    <name evidence="1" type="ORF">GA0074695_4071</name>
</gene>
<evidence type="ECO:0000313" key="2">
    <source>
        <dbReference type="Proteomes" id="UP000198242"/>
    </source>
</evidence>
<sequence length="76" mass="7645">MGPAGLAREVRTKWGLDAVGAAVGVAFGGLQAVHVAGHGPVKAERLSRGFLGVLHGGLPERQAAQHAEADSPALKA</sequence>
<keyword evidence="2" id="KW-1185">Reference proteome</keyword>
<organism evidence="1 2">
    <name type="scientific">Micromonospora viridifaciens</name>
    <dbReference type="NCBI Taxonomy" id="1881"/>
    <lineage>
        <taxon>Bacteria</taxon>
        <taxon>Bacillati</taxon>
        <taxon>Actinomycetota</taxon>
        <taxon>Actinomycetes</taxon>
        <taxon>Micromonosporales</taxon>
        <taxon>Micromonosporaceae</taxon>
        <taxon>Micromonospora</taxon>
    </lineage>
</organism>
<proteinExistence type="predicted"/>
<reference evidence="2" key="1">
    <citation type="submission" date="2016-06" db="EMBL/GenBank/DDBJ databases">
        <authorList>
            <person name="Varghese N."/>
            <person name="Submissions Spin"/>
        </authorList>
    </citation>
    <scope>NUCLEOTIDE SEQUENCE [LARGE SCALE GENOMIC DNA]</scope>
    <source>
        <strain evidence="2">DSM 43909</strain>
    </source>
</reference>
<dbReference type="Proteomes" id="UP000198242">
    <property type="component" value="Chromosome I"/>
</dbReference>
<dbReference type="EMBL" id="LT607411">
    <property type="protein sequence ID" value="SCF18117.1"/>
    <property type="molecule type" value="Genomic_DNA"/>
</dbReference>